<protein>
    <submittedName>
        <fullName evidence="3">Uncharacterized protein</fullName>
    </submittedName>
</protein>
<dbReference type="AlphaFoldDB" id="A0A437MMX5"/>
<dbReference type="Proteomes" id="UP000282957">
    <property type="component" value="Unassembled WGS sequence"/>
</dbReference>
<reference evidence="3 4" key="1">
    <citation type="submission" date="2019-01" db="EMBL/GenBank/DDBJ databases">
        <authorList>
            <person name="Chen W.-M."/>
        </authorList>
    </citation>
    <scope>NUCLEOTIDE SEQUENCE [LARGE SCALE GENOMIC DNA]</scope>
    <source>
        <strain evidence="3 4">CCP-6</strain>
    </source>
</reference>
<evidence type="ECO:0000256" key="1">
    <source>
        <dbReference type="SAM" id="SignalP"/>
    </source>
</evidence>
<evidence type="ECO:0000313" key="3">
    <source>
        <dbReference type="EMBL" id="RVT99008.1"/>
    </source>
</evidence>
<accession>A0A437MMX5</accession>
<name>A0A437MMX5_9PROT</name>
<dbReference type="RefSeq" id="WP_127785604.1">
    <property type="nucleotide sequence ID" value="NZ_SACL01000001.1"/>
</dbReference>
<proteinExistence type="predicted"/>
<dbReference type="EMBL" id="SACL01000001">
    <property type="protein sequence ID" value="RVT99008.1"/>
    <property type="molecule type" value="Genomic_DNA"/>
</dbReference>
<sequence>MNRFAFAAAAVALMASTSAFAQGPQLEGDFASQHVVYDEANRGNIVGGGSVAVIRVDQGRPVLGYTNDGPVQQGVAGMTPVVQNIAGRDRTVWVNSRG</sequence>
<organism evidence="3 4">
    <name type="scientific">Rhodovarius crocodyli</name>
    <dbReference type="NCBI Taxonomy" id="1979269"/>
    <lineage>
        <taxon>Bacteria</taxon>
        <taxon>Pseudomonadati</taxon>
        <taxon>Pseudomonadota</taxon>
        <taxon>Alphaproteobacteria</taxon>
        <taxon>Acetobacterales</taxon>
        <taxon>Roseomonadaceae</taxon>
        <taxon>Rhodovarius</taxon>
    </lineage>
</organism>
<feature type="chain" id="PRO_5036351691" evidence="1">
    <location>
        <begin position="22"/>
        <end position="98"/>
    </location>
</feature>
<dbReference type="OrthoDB" id="7287589at2"/>
<dbReference type="EMBL" id="SACL01000001">
    <property type="protein sequence ID" value="RVT99006.1"/>
    <property type="molecule type" value="Genomic_DNA"/>
</dbReference>
<feature type="signal peptide" evidence="1">
    <location>
        <begin position="1"/>
        <end position="21"/>
    </location>
</feature>
<evidence type="ECO:0000313" key="2">
    <source>
        <dbReference type="EMBL" id="RVT99006.1"/>
    </source>
</evidence>
<comment type="caution">
    <text evidence="3">The sequence shown here is derived from an EMBL/GenBank/DDBJ whole genome shotgun (WGS) entry which is preliminary data.</text>
</comment>
<evidence type="ECO:0000313" key="4">
    <source>
        <dbReference type="Proteomes" id="UP000282957"/>
    </source>
</evidence>
<keyword evidence="1" id="KW-0732">Signal</keyword>
<gene>
    <name evidence="2" type="ORF">EOD42_02555</name>
    <name evidence="3" type="ORF">EOD42_02565</name>
</gene>
<keyword evidence="4" id="KW-1185">Reference proteome</keyword>